<sequence length="211" mass="24580">MGKVEFVTKLYTAFDFLYRLFLLNLLWLAFTILGIFLFGFGPSTVALFDTIRKQLISGIGNDKDLIIFFFSSYKKHFIKGNIIGWSIALYFYMLLVNYRFTNFRMEPILQFINGATIVIAIVSIIVVSYFLSLFVHYELTILKYIRTAIILTVIQPLPTILIVFWIVLISYLTYVFFPYSLLLFLSALVYGIMGLCYSSFVRNEQMINKDK</sequence>
<dbReference type="Proteomes" id="UP001501166">
    <property type="component" value="Unassembled WGS sequence"/>
</dbReference>
<feature type="transmembrane region" description="Helical" evidence="1">
    <location>
        <begin position="20"/>
        <end position="48"/>
    </location>
</feature>
<keyword evidence="1" id="KW-0812">Transmembrane</keyword>
<dbReference type="RefSeq" id="WP_343756807.1">
    <property type="nucleotide sequence ID" value="NZ_BAAACW010000161.1"/>
</dbReference>
<evidence type="ECO:0000313" key="3">
    <source>
        <dbReference type="Proteomes" id="UP001501166"/>
    </source>
</evidence>
<keyword evidence="1" id="KW-1133">Transmembrane helix</keyword>
<protein>
    <submittedName>
        <fullName evidence="2">YesL family protein</fullName>
    </submittedName>
</protein>
<keyword evidence="1" id="KW-0472">Membrane</keyword>
<gene>
    <name evidence="2" type="ORF">GCM10008932_23120</name>
</gene>
<dbReference type="Pfam" id="PF04854">
    <property type="entry name" value="DUF624"/>
    <property type="match status" value="1"/>
</dbReference>
<proteinExistence type="predicted"/>
<feature type="transmembrane region" description="Helical" evidence="1">
    <location>
        <begin position="112"/>
        <end position="135"/>
    </location>
</feature>
<name>A0ABN0XRN9_9LACT</name>
<comment type="caution">
    <text evidence="2">The sequence shown here is derived from an EMBL/GenBank/DDBJ whole genome shotgun (WGS) entry which is preliminary data.</text>
</comment>
<feature type="transmembrane region" description="Helical" evidence="1">
    <location>
        <begin position="82"/>
        <end position="100"/>
    </location>
</feature>
<organism evidence="2 3">
    <name type="scientific">Alkalibacterium iburiense</name>
    <dbReference type="NCBI Taxonomy" id="290589"/>
    <lineage>
        <taxon>Bacteria</taxon>
        <taxon>Bacillati</taxon>
        <taxon>Bacillota</taxon>
        <taxon>Bacilli</taxon>
        <taxon>Lactobacillales</taxon>
        <taxon>Carnobacteriaceae</taxon>
        <taxon>Alkalibacterium</taxon>
    </lineage>
</organism>
<feature type="transmembrane region" description="Helical" evidence="1">
    <location>
        <begin position="179"/>
        <end position="201"/>
    </location>
</feature>
<evidence type="ECO:0000256" key="1">
    <source>
        <dbReference type="SAM" id="Phobius"/>
    </source>
</evidence>
<reference evidence="2 3" key="1">
    <citation type="journal article" date="2019" name="Int. J. Syst. Evol. Microbiol.">
        <title>The Global Catalogue of Microorganisms (GCM) 10K type strain sequencing project: providing services to taxonomists for standard genome sequencing and annotation.</title>
        <authorList>
            <consortium name="The Broad Institute Genomics Platform"/>
            <consortium name="The Broad Institute Genome Sequencing Center for Infectious Disease"/>
            <person name="Wu L."/>
            <person name="Ma J."/>
        </authorList>
    </citation>
    <scope>NUCLEOTIDE SEQUENCE [LARGE SCALE GENOMIC DNA]</scope>
    <source>
        <strain evidence="2 3">JCM 12662</strain>
    </source>
</reference>
<dbReference type="EMBL" id="BAAACW010000161">
    <property type="protein sequence ID" value="GAA0371152.1"/>
    <property type="molecule type" value="Genomic_DNA"/>
</dbReference>
<evidence type="ECO:0000313" key="2">
    <source>
        <dbReference type="EMBL" id="GAA0371152.1"/>
    </source>
</evidence>
<feature type="transmembrane region" description="Helical" evidence="1">
    <location>
        <begin position="147"/>
        <end position="173"/>
    </location>
</feature>
<keyword evidence="3" id="KW-1185">Reference proteome</keyword>
<dbReference type="InterPro" id="IPR006938">
    <property type="entry name" value="DUF624"/>
</dbReference>
<accession>A0ABN0XRN9</accession>